<dbReference type="CDD" id="cd00110">
    <property type="entry name" value="LamG"/>
    <property type="match status" value="1"/>
</dbReference>
<reference evidence="2 3" key="1">
    <citation type="submission" date="2008-07" db="EMBL/GenBank/DDBJ databases">
        <authorList>
            <person name="Tandeau de Marsac N."/>
            <person name="Ferriera S."/>
            <person name="Johnson J."/>
            <person name="Kravitz S."/>
            <person name="Beeson K."/>
            <person name="Sutton G."/>
            <person name="Rogers Y.-H."/>
            <person name="Friedman R."/>
            <person name="Frazier M."/>
            <person name="Venter J.C."/>
        </authorList>
    </citation>
    <scope>NUCLEOTIDE SEQUENCE [LARGE SCALE GENOMIC DNA]</scope>
    <source>
        <strain evidence="2 3">PCC 7420</strain>
    </source>
</reference>
<organism evidence="2 3">
    <name type="scientific">Coleofasciculus chthonoplastes PCC 7420</name>
    <dbReference type="NCBI Taxonomy" id="118168"/>
    <lineage>
        <taxon>Bacteria</taxon>
        <taxon>Bacillati</taxon>
        <taxon>Cyanobacteriota</taxon>
        <taxon>Cyanophyceae</taxon>
        <taxon>Coleofasciculales</taxon>
        <taxon>Coleofasciculaceae</taxon>
        <taxon>Coleofasciculus</taxon>
    </lineage>
</organism>
<dbReference type="Gene3D" id="2.60.120.200">
    <property type="match status" value="1"/>
</dbReference>
<keyword evidence="3" id="KW-1185">Reference proteome</keyword>
<dbReference type="Pfam" id="PF13385">
    <property type="entry name" value="Laminin_G_3"/>
    <property type="match status" value="1"/>
</dbReference>
<dbReference type="AlphaFoldDB" id="B4VJL0"/>
<dbReference type="SUPFAM" id="SSF49899">
    <property type="entry name" value="Concanavalin A-like lectins/glucanases"/>
    <property type="match status" value="1"/>
</dbReference>
<evidence type="ECO:0000313" key="3">
    <source>
        <dbReference type="Proteomes" id="UP000003835"/>
    </source>
</evidence>
<dbReference type="eggNOG" id="COG1262">
    <property type="taxonomic scope" value="Bacteria"/>
</dbReference>
<dbReference type="InterPro" id="IPR001791">
    <property type="entry name" value="Laminin_G"/>
</dbReference>
<dbReference type="OrthoDB" id="463714at2"/>
<dbReference type="EMBL" id="DS989843">
    <property type="protein sequence ID" value="EDX77615.1"/>
    <property type="molecule type" value="Genomic_DNA"/>
</dbReference>
<accession>B4VJL0</accession>
<evidence type="ECO:0000313" key="2">
    <source>
        <dbReference type="EMBL" id="EDX77615.1"/>
    </source>
</evidence>
<feature type="region of interest" description="Disordered" evidence="1">
    <location>
        <begin position="1"/>
        <end position="21"/>
    </location>
</feature>
<dbReference type="RefSeq" id="WP_006098876.1">
    <property type="nucleotide sequence ID" value="NZ_DS989843.1"/>
</dbReference>
<dbReference type="STRING" id="118168.MC7420_2939"/>
<sequence length="358" mass="39166">MAKNSHRPKKDDAVLGGKNPPPTKGVVLGGIAGVRMRLTSPVVEQRLAAMTEAIAYGEAGLNLVEDAFLQDESPRVKQAALLILWNKKQPWVQQAIKHYVPANRVAWWWLNETEGDIAADSVGGNDGTIKGATPVTMVPGRMPGLGGAAHPDEVNSESYRFVEYVLPQGLGSALQFDGDDYVEIPHGAALNFGVGDFSIGVGVKTRRRGLEVILDKRVETSGSVQGYCLYLHHGRLGLQLADGIESAWTNYDSQCFIADDHWHYLMVTVDRDATDGGRWYVDGFELGNRFNPMGQQGSLNNFKPLRLGQRSDHPSSPGFFQGRMSDVQLFNRSLAAPEILAVYHKVGVKGTRSGFIHK</sequence>
<dbReference type="InterPro" id="IPR013320">
    <property type="entry name" value="ConA-like_dom_sf"/>
</dbReference>
<dbReference type="Proteomes" id="UP000003835">
    <property type="component" value="Unassembled WGS sequence"/>
</dbReference>
<name>B4VJL0_9CYAN</name>
<dbReference type="HOGENOM" id="CLU_773191_0_0_3"/>
<protein>
    <recommendedName>
        <fullName evidence="4">LamG-like jellyroll fold domain-containing protein</fullName>
    </recommendedName>
</protein>
<gene>
    <name evidence="2" type="ORF">MC7420_2939</name>
</gene>
<evidence type="ECO:0000256" key="1">
    <source>
        <dbReference type="SAM" id="MobiDB-lite"/>
    </source>
</evidence>
<evidence type="ECO:0008006" key="4">
    <source>
        <dbReference type="Google" id="ProtNLM"/>
    </source>
</evidence>
<proteinExistence type="predicted"/>